<protein>
    <submittedName>
        <fullName evidence="1">Uncharacterized protein</fullName>
    </submittedName>
</protein>
<proteinExistence type="predicted"/>
<sequence>FMERGGTVIWVGDTPLYYVDKNGVKEEIFSRGNPFPFVPKNFEHKPMSKNSENAIVGEILEYNPKESWRPVEANPSLIPISMIKGEGGGEILYSTWIYKYGKGRFVRVYDSPYVNVDYVLSLPEN</sequence>
<evidence type="ECO:0000313" key="2">
    <source>
        <dbReference type="Proteomes" id="UP000003980"/>
    </source>
</evidence>
<evidence type="ECO:0000313" key="1">
    <source>
        <dbReference type="EMBL" id="EHP69646.1"/>
    </source>
</evidence>
<keyword evidence="2" id="KW-1185">Reference proteome</keyword>
<dbReference type="AlphaFoldDB" id="H2C577"/>
<reference evidence="1 2" key="1">
    <citation type="submission" date="2012-01" db="EMBL/GenBank/DDBJ databases">
        <title>Improved High-Quality Draft sequence of Metallosphaera yellowstonensis MK1.</title>
        <authorList>
            <consortium name="US DOE Joint Genome Institute"/>
            <person name="Lucas S."/>
            <person name="Han J."/>
            <person name="Cheng J.-F."/>
            <person name="Goodwin L."/>
            <person name="Pitluck S."/>
            <person name="Peters L."/>
            <person name="Teshima H."/>
            <person name="Detter J.C."/>
            <person name="Han C."/>
            <person name="Tapia R."/>
            <person name="Land M."/>
            <person name="Hauser L."/>
            <person name="Kyrpides N."/>
            <person name="Kozubal M."/>
            <person name="Macur R.E."/>
            <person name="Jay Z."/>
            <person name="Inskeep W."/>
            <person name="Woyke T."/>
        </authorList>
    </citation>
    <scope>NUCLEOTIDE SEQUENCE [LARGE SCALE GENOMIC DNA]</scope>
    <source>
        <strain evidence="1 2">MK1</strain>
    </source>
</reference>
<dbReference type="Proteomes" id="UP000003980">
    <property type="component" value="Unassembled WGS sequence"/>
</dbReference>
<feature type="non-terminal residue" evidence="1">
    <location>
        <position position="1"/>
    </location>
</feature>
<name>H2C577_9CREN</name>
<dbReference type="eggNOG" id="arCOG03239">
    <property type="taxonomic scope" value="Archaea"/>
</dbReference>
<dbReference type="EMBL" id="JH597767">
    <property type="protein sequence ID" value="EHP69646.1"/>
    <property type="molecule type" value="Genomic_DNA"/>
</dbReference>
<dbReference type="HOGENOM" id="CLU_1986108_0_0_2"/>
<accession>H2C577</accession>
<gene>
    <name evidence="1" type="ORF">MetMK1DRAFT_00017000</name>
</gene>
<organism evidence="1 2">
    <name type="scientific">Metallosphaera yellowstonensis MK1</name>
    <dbReference type="NCBI Taxonomy" id="671065"/>
    <lineage>
        <taxon>Archaea</taxon>
        <taxon>Thermoproteota</taxon>
        <taxon>Thermoprotei</taxon>
        <taxon>Sulfolobales</taxon>
        <taxon>Sulfolobaceae</taxon>
        <taxon>Metallosphaera</taxon>
    </lineage>
</organism>